<dbReference type="SMART" id="SM00020">
    <property type="entry name" value="Tryp_SPc"/>
    <property type="match status" value="1"/>
</dbReference>
<dbReference type="SUPFAM" id="SSF50494">
    <property type="entry name" value="Trypsin-like serine proteases"/>
    <property type="match status" value="1"/>
</dbReference>
<feature type="signal peptide" evidence="3">
    <location>
        <begin position="1"/>
        <end position="18"/>
    </location>
</feature>
<keyword evidence="2" id="KW-1015">Disulfide bond</keyword>
<feature type="domain" description="Peptidase S1" evidence="4">
    <location>
        <begin position="35"/>
        <end position="285"/>
    </location>
</feature>
<dbReference type="InterPro" id="IPR050430">
    <property type="entry name" value="Peptidase_S1"/>
</dbReference>
<evidence type="ECO:0000256" key="2">
    <source>
        <dbReference type="ARBA" id="ARBA00023157"/>
    </source>
</evidence>
<name>A0A4P2PVB4_SORCE</name>
<evidence type="ECO:0000256" key="3">
    <source>
        <dbReference type="SAM" id="SignalP"/>
    </source>
</evidence>
<reference evidence="5 6" key="1">
    <citation type="submission" date="2015-09" db="EMBL/GenBank/DDBJ databases">
        <title>Sorangium comparison.</title>
        <authorList>
            <person name="Zaburannyi N."/>
            <person name="Bunk B."/>
            <person name="Overmann J."/>
            <person name="Mueller R."/>
        </authorList>
    </citation>
    <scope>NUCLEOTIDE SEQUENCE [LARGE SCALE GENOMIC DNA]</scope>
    <source>
        <strain evidence="5 6">So ceGT47</strain>
    </source>
</reference>
<dbReference type="Pfam" id="PF00089">
    <property type="entry name" value="Trypsin"/>
    <property type="match status" value="1"/>
</dbReference>
<comment type="similarity">
    <text evidence="1">Belongs to the peptidase S1 family.</text>
</comment>
<dbReference type="PROSITE" id="PS50240">
    <property type="entry name" value="TRYPSIN_DOM"/>
    <property type="match status" value="1"/>
</dbReference>
<dbReference type="GO" id="GO:0004252">
    <property type="term" value="F:serine-type endopeptidase activity"/>
    <property type="evidence" value="ECO:0007669"/>
    <property type="project" value="InterPro"/>
</dbReference>
<evidence type="ECO:0000256" key="1">
    <source>
        <dbReference type="ARBA" id="ARBA00007664"/>
    </source>
</evidence>
<dbReference type="RefSeq" id="WP_165373055.1">
    <property type="nucleotide sequence ID" value="NZ_CP012670.1"/>
</dbReference>
<sequence>MSCVAAAALALAGCVAGAEGSDGGAEPEGSAAMPIQGGYADGRHDAVVGLRIFADEGRRTCSGTLIAPNLVMTAQHCVAETPRRVACATSRFGELVAPDRVYATPSVLMCERCDTPWFSVREVLRPPGGGGRVCGRDIALLVLRSPVPAERAIPFEPRLDAPPEEGERYAAVGFGLSGALRRDSGVRRYLGPLSIACVGAACGDAERIAPGEWRGETGACKGDSGGPALDAGSRVIGVGSRGRIDCERPIYTGLLPHRAWIVAVGGRAAAIGRYAPPAWVTGDLLQAAP</sequence>
<accession>A0A4P2PVB4</accession>
<dbReference type="InterPro" id="IPR009003">
    <property type="entry name" value="Peptidase_S1_PA"/>
</dbReference>
<dbReference type="GO" id="GO:0006508">
    <property type="term" value="P:proteolysis"/>
    <property type="evidence" value="ECO:0007669"/>
    <property type="project" value="InterPro"/>
</dbReference>
<dbReference type="AlphaFoldDB" id="A0A4P2PVB4"/>
<dbReference type="InterPro" id="IPR043504">
    <property type="entry name" value="Peptidase_S1_PA_chymotrypsin"/>
</dbReference>
<proteinExistence type="inferred from homology"/>
<dbReference type="PRINTS" id="PR00722">
    <property type="entry name" value="CHYMOTRYPSIN"/>
</dbReference>
<evidence type="ECO:0000313" key="6">
    <source>
        <dbReference type="Proteomes" id="UP000295781"/>
    </source>
</evidence>
<dbReference type="Gene3D" id="2.40.10.10">
    <property type="entry name" value="Trypsin-like serine proteases"/>
    <property type="match status" value="2"/>
</dbReference>
<gene>
    <name evidence="5" type="ORF">SOCEGT47_011980</name>
</gene>
<dbReference type="EMBL" id="CP012670">
    <property type="protein sequence ID" value="AUX20725.1"/>
    <property type="molecule type" value="Genomic_DNA"/>
</dbReference>
<protein>
    <recommendedName>
        <fullName evidence="4">Peptidase S1 domain-containing protein</fullName>
    </recommendedName>
</protein>
<keyword evidence="3" id="KW-0732">Signal</keyword>
<dbReference type="PANTHER" id="PTHR24276">
    <property type="entry name" value="POLYSERASE-RELATED"/>
    <property type="match status" value="1"/>
</dbReference>
<organism evidence="5 6">
    <name type="scientific">Sorangium cellulosum</name>
    <name type="common">Polyangium cellulosum</name>
    <dbReference type="NCBI Taxonomy" id="56"/>
    <lineage>
        <taxon>Bacteria</taxon>
        <taxon>Pseudomonadati</taxon>
        <taxon>Myxococcota</taxon>
        <taxon>Polyangia</taxon>
        <taxon>Polyangiales</taxon>
        <taxon>Polyangiaceae</taxon>
        <taxon>Sorangium</taxon>
    </lineage>
</organism>
<evidence type="ECO:0000259" key="4">
    <source>
        <dbReference type="PROSITE" id="PS50240"/>
    </source>
</evidence>
<dbReference type="InterPro" id="IPR001254">
    <property type="entry name" value="Trypsin_dom"/>
</dbReference>
<feature type="chain" id="PRO_5020698377" description="Peptidase S1 domain-containing protein" evidence="3">
    <location>
        <begin position="19"/>
        <end position="289"/>
    </location>
</feature>
<evidence type="ECO:0000313" key="5">
    <source>
        <dbReference type="EMBL" id="AUX20725.1"/>
    </source>
</evidence>
<dbReference type="Proteomes" id="UP000295781">
    <property type="component" value="Chromosome"/>
</dbReference>
<dbReference type="PANTHER" id="PTHR24276:SF98">
    <property type="entry name" value="FI18310P1-RELATED"/>
    <property type="match status" value="1"/>
</dbReference>
<dbReference type="InterPro" id="IPR001314">
    <property type="entry name" value="Peptidase_S1A"/>
</dbReference>